<proteinExistence type="predicted"/>
<name>A0ABU6P365_9BACI</name>
<feature type="domain" description="DUF5105" evidence="4">
    <location>
        <begin position="164"/>
        <end position="349"/>
    </location>
</feature>
<evidence type="ECO:0000313" key="5">
    <source>
        <dbReference type="EMBL" id="MED4403791.1"/>
    </source>
</evidence>
<sequence>MVLKRFFIVALLLVLAAAVSACSNSGTVKEVVKGNEENTKNVEIKLGNIEYQLPSESADAEEGQLGLKIDFSLKNKGKESVSVSESHFELYSNDTKLESYDPEDYKEGFSGTSVAAGKKINGSLFYVVDKGSKFELIYIVHPFIEGLQEEKTVKFEIDGSDEKLLKTVEKLQYPSNSVQAYIDVFYYGKDNLNFEKWTGDNKEENLKAFDEGLMKALTGPSVLGEVDEAGLKNLIAVMRSATHEKVPTKIVTKSISKDTAIVEVTAKPLEAGVLKPVVEEKAQDFITSNPNASELDVQKLAFKTMADEFKNVQPSDEDVTIELQLKKVGDDQWKMDNDYKNEDFSKPFINFE</sequence>
<dbReference type="RefSeq" id="WP_328015862.1">
    <property type="nucleotide sequence ID" value="NZ_JARTFS010000018.1"/>
</dbReference>
<dbReference type="Gene3D" id="2.60.40.1240">
    <property type="match status" value="1"/>
</dbReference>
<feature type="chain" id="PRO_5047023826" evidence="2">
    <location>
        <begin position="22"/>
        <end position="352"/>
    </location>
</feature>
<dbReference type="InterPro" id="IPR029051">
    <property type="entry name" value="DUF4352"/>
</dbReference>
<feature type="domain" description="DUF4352" evidence="3">
    <location>
        <begin position="39"/>
        <end position="142"/>
    </location>
</feature>
<evidence type="ECO:0000259" key="4">
    <source>
        <dbReference type="Pfam" id="PF17118"/>
    </source>
</evidence>
<reference evidence="5 6" key="1">
    <citation type="submission" date="2023-03" db="EMBL/GenBank/DDBJ databases">
        <title>Bacillus Genome Sequencing.</title>
        <authorList>
            <person name="Dunlap C."/>
        </authorList>
    </citation>
    <scope>NUCLEOTIDE SEQUENCE [LARGE SCALE GENOMIC DNA]</scope>
    <source>
        <strain evidence="5 6">NRS-1717</strain>
    </source>
</reference>
<feature type="signal peptide" evidence="2">
    <location>
        <begin position="1"/>
        <end position="21"/>
    </location>
</feature>
<evidence type="ECO:0000256" key="1">
    <source>
        <dbReference type="ARBA" id="ARBA00022729"/>
    </source>
</evidence>
<protein>
    <submittedName>
        <fullName evidence="5">DUF5105 domain-containing protein</fullName>
    </submittedName>
</protein>
<comment type="caution">
    <text evidence="5">The sequence shown here is derived from an EMBL/GenBank/DDBJ whole genome shotgun (WGS) entry which is preliminary data.</text>
</comment>
<dbReference type="Proteomes" id="UP001342826">
    <property type="component" value="Unassembled WGS sequence"/>
</dbReference>
<organism evidence="5 6">
    <name type="scientific">Metabacillus fastidiosus</name>
    <dbReference type="NCBI Taxonomy" id="1458"/>
    <lineage>
        <taxon>Bacteria</taxon>
        <taxon>Bacillati</taxon>
        <taxon>Bacillota</taxon>
        <taxon>Bacilli</taxon>
        <taxon>Bacillales</taxon>
        <taxon>Bacillaceae</taxon>
        <taxon>Metabacillus</taxon>
    </lineage>
</organism>
<keyword evidence="1 2" id="KW-0732">Signal</keyword>
<dbReference type="InterPro" id="IPR029050">
    <property type="entry name" value="Immunoprotect_excell_Ig-like"/>
</dbReference>
<dbReference type="PROSITE" id="PS51257">
    <property type="entry name" value="PROKAR_LIPOPROTEIN"/>
    <property type="match status" value="1"/>
</dbReference>
<gene>
    <name evidence="5" type="ORF">P9271_21000</name>
</gene>
<accession>A0ABU6P365</accession>
<dbReference type="Pfam" id="PF17118">
    <property type="entry name" value="DUF5105"/>
    <property type="match status" value="1"/>
</dbReference>
<evidence type="ECO:0000256" key="2">
    <source>
        <dbReference type="SAM" id="SignalP"/>
    </source>
</evidence>
<dbReference type="Pfam" id="PF11611">
    <property type="entry name" value="DUF4352"/>
    <property type="match status" value="1"/>
</dbReference>
<evidence type="ECO:0000259" key="3">
    <source>
        <dbReference type="Pfam" id="PF11611"/>
    </source>
</evidence>
<dbReference type="EMBL" id="JARTFS010000018">
    <property type="protein sequence ID" value="MED4403791.1"/>
    <property type="molecule type" value="Genomic_DNA"/>
</dbReference>
<keyword evidence="6" id="KW-1185">Reference proteome</keyword>
<evidence type="ECO:0000313" key="6">
    <source>
        <dbReference type="Proteomes" id="UP001342826"/>
    </source>
</evidence>
<dbReference type="InterPro" id="IPR031343">
    <property type="entry name" value="DUF5105"/>
</dbReference>